<dbReference type="AlphaFoldDB" id="A0A540KB55"/>
<comment type="caution">
    <text evidence="1">The sequence shown here is derived from an EMBL/GenBank/DDBJ whole genome shotgun (WGS) entry which is preliminary data.</text>
</comment>
<evidence type="ECO:0000313" key="2">
    <source>
        <dbReference type="Proteomes" id="UP000315295"/>
    </source>
</evidence>
<name>A0A540KB55_MALBA</name>
<proteinExistence type="predicted"/>
<dbReference type="InterPro" id="IPR039638">
    <property type="entry name" value="MED33A/B"/>
</dbReference>
<dbReference type="PANTHER" id="PTHR33739">
    <property type="entry name" value="OS07G0681500 PROTEIN"/>
    <property type="match status" value="1"/>
</dbReference>
<dbReference type="GO" id="GO:0016592">
    <property type="term" value="C:mediator complex"/>
    <property type="evidence" value="ECO:0007669"/>
    <property type="project" value="InterPro"/>
</dbReference>
<gene>
    <name evidence="1" type="ORF">C1H46_043093</name>
</gene>
<dbReference type="Proteomes" id="UP000315295">
    <property type="component" value="Unassembled WGS sequence"/>
</dbReference>
<dbReference type="GO" id="GO:2000762">
    <property type="term" value="P:regulation of phenylpropanoid metabolic process"/>
    <property type="evidence" value="ECO:0007669"/>
    <property type="project" value="InterPro"/>
</dbReference>
<dbReference type="STRING" id="106549.A0A540KB55"/>
<accession>A0A540KB55</accession>
<dbReference type="PANTHER" id="PTHR33739:SF5">
    <property type="entry name" value="MEDIATOR OF RNA POLYMERASE II TRANSCRIPTION SUBUNIT 33A"/>
    <property type="match status" value="1"/>
</dbReference>
<protein>
    <submittedName>
        <fullName evidence="1">Uncharacterized protein</fullName>
    </submittedName>
</protein>
<evidence type="ECO:0000313" key="1">
    <source>
        <dbReference type="EMBL" id="TQD71370.1"/>
    </source>
</evidence>
<keyword evidence="2" id="KW-1185">Reference proteome</keyword>
<sequence>MEVSLQGNLWDSVVELTKGAQQKGSDPLLWVMQLSSNLNSMGVSLPSVELANVLVSHICWENNVPITWKFLEKALMLKIVPPMLVLALLSQKK</sequence>
<dbReference type="EMBL" id="VIEB01001564">
    <property type="protein sequence ID" value="TQD71370.1"/>
    <property type="molecule type" value="Genomic_DNA"/>
</dbReference>
<organism evidence="1 2">
    <name type="scientific">Malus baccata</name>
    <name type="common">Siberian crab apple</name>
    <name type="synonym">Pyrus baccata</name>
    <dbReference type="NCBI Taxonomy" id="106549"/>
    <lineage>
        <taxon>Eukaryota</taxon>
        <taxon>Viridiplantae</taxon>
        <taxon>Streptophyta</taxon>
        <taxon>Embryophyta</taxon>
        <taxon>Tracheophyta</taxon>
        <taxon>Spermatophyta</taxon>
        <taxon>Magnoliopsida</taxon>
        <taxon>eudicotyledons</taxon>
        <taxon>Gunneridae</taxon>
        <taxon>Pentapetalae</taxon>
        <taxon>rosids</taxon>
        <taxon>fabids</taxon>
        <taxon>Rosales</taxon>
        <taxon>Rosaceae</taxon>
        <taxon>Amygdaloideae</taxon>
        <taxon>Maleae</taxon>
        <taxon>Malus</taxon>
    </lineage>
</organism>
<reference evidence="1 2" key="1">
    <citation type="journal article" date="2019" name="G3 (Bethesda)">
        <title>Sequencing of a Wild Apple (Malus baccata) Genome Unravels the Differences Between Cultivated and Wild Apple Species Regarding Disease Resistance and Cold Tolerance.</title>
        <authorList>
            <person name="Chen X."/>
        </authorList>
    </citation>
    <scope>NUCLEOTIDE SEQUENCE [LARGE SCALE GENOMIC DNA]</scope>
    <source>
        <strain evidence="2">cv. Shandingzi</strain>
        <tissue evidence="1">Leaves</tissue>
    </source>
</reference>